<protein>
    <recommendedName>
        <fullName evidence="9">Copper-fist domain-containing protein</fullName>
    </recommendedName>
</protein>
<dbReference type="GeneID" id="38115074"/>
<sequence>MLIDGEKWACEACVRGHRVSSCHHNDRPLTHINKKGRPVSQCPHCRGLRKSRTTHTKCECGDKKKNSHKNDLDPHTTEKRDLKQDSRPKCGCIHGQRCTCALKKEPHLDTVPETSVPPPAAPPTEQPRKPQLTSTKSESTLTVFRDGHHKPAHKHNDMAHKCGLPYTIPRSHTIHSTPETARRSVDHLPLAQPSFMGESIATQTPEQPRSSIYGFHRRVKSEHGSPENVPVVPPGDVPTSVPPLDLSSLFSHSQPMEDPNIAGVPAPIPMTMPKTLDSIETSGLPFSFSLPFSTLPATNTSPVSGLQFQDPYQEPFFTAPENDMAFCSAFNAPPVDWSSVPLSSAMPNTSTQPPSYASFDYGSMGPGIPAPSSSGDISELEEFAPLPHLGGPGNDPHDLNSVSEGSDIDHYRISSASSFIGLPQAQMLASSNLESITVDDFLQSANESTAMLEQHLQVNMGMEPKALPQGVYAMPDPQTFDKSMMNPDTALPMSTAAAEPLWPTTLFDPNAAPLDESNFFPPPWVQ</sequence>
<evidence type="ECO:0000259" key="9">
    <source>
        <dbReference type="PROSITE" id="PS50073"/>
    </source>
</evidence>
<accession>A0A3D8S4A8</accession>
<dbReference type="GO" id="GO:0006879">
    <property type="term" value="P:intracellular iron ion homeostasis"/>
    <property type="evidence" value="ECO:0007669"/>
    <property type="project" value="TreeGrafter"/>
</dbReference>
<evidence type="ECO:0000256" key="4">
    <source>
        <dbReference type="ARBA" id="ARBA00023008"/>
    </source>
</evidence>
<evidence type="ECO:0000313" key="11">
    <source>
        <dbReference type="Proteomes" id="UP000256690"/>
    </source>
</evidence>
<evidence type="ECO:0000313" key="10">
    <source>
        <dbReference type="EMBL" id="RDW81147.1"/>
    </source>
</evidence>
<feature type="region of interest" description="Disordered" evidence="8">
    <location>
        <begin position="109"/>
        <end position="139"/>
    </location>
</feature>
<evidence type="ECO:0000256" key="2">
    <source>
        <dbReference type="ARBA" id="ARBA00022723"/>
    </source>
</evidence>
<comment type="caution">
    <text evidence="10">The sequence shown here is derived from an EMBL/GenBank/DDBJ whole genome shotgun (WGS) entry which is preliminary data.</text>
</comment>
<dbReference type="GO" id="GO:0000978">
    <property type="term" value="F:RNA polymerase II cis-regulatory region sequence-specific DNA binding"/>
    <property type="evidence" value="ECO:0007669"/>
    <property type="project" value="TreeGrafter"/>
</dbReference>
<keyword evidence="7" id="KW-0539">Nucleus</keyword>
<dbReference type="PANTHER" id="PTHR28088:SF5">
    <property type="entry name" value="TRANSCRIPTIONAL ACTIVATOR HAA1-RELATED"/>
    <property type="match status" value="1"/>
</dbReference>
<evidence type="ECO:0000256" key="6">
    <source>
        <dbReference type="ARBA" id="ARBA00023163"/>
    </source>
</evidence>
<dbReference type="PRINTS" id="PR00617">
    <property type="entry name" value="COPPERFIST"/>
</dbReference>
<dbReference type="GO" id="GO:0005634">
    <property type="term" value="C:nucleus"/>
    <property type="evidence" value="ECO:0007669"/>
    <property type="project" value="UniProtKB-SubCell"/>
</dbReference>
<reference evidence="10 11" key="1">
    <citation type="journal article" date="2018" name="IMA Fungus">
        <title>IMA Genome-F 9: Draft genome sequence of Annulohypoxylon stygium, Aspergillus mulundensis, Berkeleyomyces basicola (syn. Thielaviopsis basicola), Ceratocystis smalleyi, two Cercospora beticola strains, Coleophoma cylindrospora, Fusarium fracticaudum, Phialophora cf. hyalina, and Morchella septimelata.</title>
        <authorList>
            <person name="Wingfield B.D."/>
            <person name="Bills G.F."/>
            <person name="Dong Y."/>
            <person name="Huang W."/>
            <person name="Nel W.J."/>
            <person name="Swalarsk-Parry B.S."/>
            <person name="Vaghefi N."/>
            <person name="Wilken P.M."/>
            <person name="An Z."/>
            <person name="de Beer Z.W."/>
            <person name="De Vos L."/>
            <person name="Chen L."/>
            <person name="Duong T.A."/>
            <person name="Gao Y."/>
            <person name="Hammerbacher A."/>
            <person name="Kikkert J.R."/>
            <person name="Li Y."/>
            <person name="Li H."/>
            <person name="Li K."/>
            <person name="Li Q."/>
            <person name="Liu X."/>
            <person name="Ma X."/>
            <person name="Naidoo K."/>
            <person name="Pethybridge S.J."/>
            <person name="Sun J."/>
            <person name="Steenkamp E.T."/>
            <person name="van der Nest M.A."/>
            <person name="van Wyk S."/>
            <person name="Wingfield M.J."/>
            <person name="Xiong C."/>
            <person name="Yue Q."/>
            <person name="Zhang X."/>
        </authorList>
    </citation>
    <scope>NUCLEOTIDE SEQUENCE [LARGE SCALE GENOMIC DNA]</scope>
    <source>
        <strain evidence="10 11">DSM 5745</strain>
    </source>
</reference>
<dbReference type="PROSITE" id="PS50073">
    <property type="entry name" value="COPPER_FIST_2"/>
    <property type="match status" value="1"/>
</dbReference>
<dbReference type="Pfam" id="PF00649">
    <property type="entry name" value="Copper-fist"/>
    <property type="match status" value="1"/>
</dbReference>
<name>A0A3D8S4A8_9EURO</name>
<keyword evidence="11" id="KW-1185">Reference proteome</keyword>
<dbReference type="Proteomes" id="UP000256690">
    <property type="component" value="Unassembled WGS sequence"/>
</dbReference>
<dbReference type="Gene3D" id="3.90.430.10">
    <property type="entry name" value="Copper fist DNA-binding domain"/>
    <property type="match status" value="1"/>
</dbReference>
<dbReference type="InterPro" id="IPR051763">
    <property type="entry name" value="Copper_Homeo_Regul"/>
</dbReference>
<keyword evidence="3" id="KW-0862">Zinc</keyword>
<evidence type="ECO:0000256" key="3">
    <source>
        <dbReference type="ARBA" id="ARBA00022833"/>
    </source>
</evidence>
<keyword evidence="5" id="KW-0805">Transcription regulation</keyword>
<dbReference type="FunFam" id="3.90.430.10:FF:000001">
    <property type="entry name" value="Copper fist DNA-binding protein"/>
    <property type="match status" value="1"/>
</dbReference>
<dbReference type="OrthoDB" id="5600085at2759"/>
<dbReference type="STRING" id="1810919.A0A3D8S4A8"/>
<comment type="subcellular location">
    <subcellularLocation>
        <location evidence="1">Nucleus</location>
    </subcellularLocation>
</comment>
<dbReference type="SUPFAM" id="SSF57879">
    <property type="entry name" value="Zinc domain conserved in yeast copper-regulated transcription factors"/>
    <property type="match status" value="1"/>
</dbReference>
<keyword evidence="4" id="KW-0186">Copper</keyword>
<dbReference type="EMBL" id="PVWQ01000005">
    <property type="protein sequence ID" value="RDW81147.1"/>
    <property type="molecule type" value="Genomic_DNA"/>
</dbReference>
<dbReference type="GO" id="GO:0045944">
    <property type="term" value="P:positive regulation of transcription by RNA polymerase II"/>
    <property type="evidence" value="ECO:0007669"/>
    <property type="project" value="TreeGrafter"/>
</dbReference>
<evidence type="ECO:0000256" key="8">
    <source>
        <dbReference type="SAM" id="MobiDB-lite"/>
    </source>
</evidence>
<dbReference type="GO" id="GO:0005507">
    <property type="term" value="F:copper ion binding"/>
    <property type="evidence" value="ECO:0007669"/>
    <property type="project" value="InterPro"/>
</dbReference>
<keyword evidence="2" id="KW-0479">Metal-binding</keyword>
<evidence type="ECO:0000256" key="7">
    <source>
        <dbReference type="ARBA" id="ARBA00023242"/>
    </source>
</evidence>
<feature type="region of interest" description="Disordered" evidence="8">
    <location>
        <begin position="56"/>
        <end position="86"/>
    </location>
</feature>
<evidence type="ECO:0000256" key="5">
    <source>
        <dbReference type="ARBA" id="ARBA00023015"/>
    </source>
</evidence>
<feature type="domain" description="Copper-fist" evidence="9">
    <location>
        <begin position="1"/>
        <end position="39"/>
    </location>
</feature>
<proteinExistence type="predicted"/>
<evidence type="ECO:0000256" key="1">
    <source>
        <dbReference type="ARBA" id="ARBA00004123"/>
    </source>
</evidence>
<dbReference type="InterPro" id="IPR036395">
    <property type="entry name" value="Cu_fist_DNA-bd_dom_sf"/>
</dbReference>
<feature type="compositionally biased region" description="Pro residues" evidence="8">
    <location>
        <begin position="115"/>
        <end position="125"/>
    </location>
</feature>
<dbReference type="GO" id="GO:0000981">
    <property type="term" value="F:DNA-binding transcription factor activity, RNA polymerase II-specific"/>
    <property type="evidence" value="ECO:0007669"/>
    <property type="project" value="TreeGrafter"/>
</dbReference>
<dbReference type="RefSeq" id="XP_026604200.1">
    <property type="nucleotide sequence ID" value="XM_026746720.1"/>
</dbReference>
<gene>
    <name evidence="10" type="ORF">DSM5745_04704</name>
</gene>
<dbReference type="SMART" id="SM00412">
    <property type="entry name" value="Cu_FIST"/>
    <property type="match status" value="1"/>
</dbReference>
<dbReference type="SMART" id="SM01090">
    <property type="entry name" value="Copper-fist"/>
    <property type="match status" value="1"/>
</dbReference>
<dbReference type="AlphaFoldDB" id="A0A3D8S4A8"/>
<dbReference type="PANTHER" id="PTHR28088">
    <property type="entry name" value="TRANSCRIPTIONAL ACTIVATOR HAA1-RELATED"/>
    <property type="match status" value="1"/>
</dbReference>
<dbReference type="GO" id="GO:0006878">
    <property type="term" value="P:intracellular copper ion homeostasis"/>
    <property type="evidence" value="ECO:0007669"/>
    <property type="project" value="TreeGrafter"/>
</dbReference>
<dbReference type="InterPro" id="IPR001083">
    <property type="entry name" value="Cu_fist_DNA-bd_dom"/>
</dbReference>
<keyword evidence="6" id="KW-0804">Transcription</keyword>
<organism evidence="10 11">
    <name type="scientific">Aspergillus mulundensis</name>
    <dbReference type="NCBI Taxonomy" id="1810919"/>
    <lineage>
        <taxon>Eukaryota</taxon>
        <taxon>Fungi</taxon>
        <taxon>Dikarya</taxon>
        <taxon>Ascomycota</taxon>
        <taxon>Pezizomycotina</taxon>
        <taxon>Eurotiomycetes</taxon>
        <taxon>Eurotiomycetidae</taxon>
        <taxon>Eurotiales</taxon>
        <taxon>Aspergillaceae</taxon>
        <taxon>Aspergillus</taxon>
        <taxon>Aspergillus subgen. Nidulantes</taxon>
    </lineage>
</organism>